<dbReference type="InterPro" id="IPR020630">
    <property type="entry name" value="THF_DH/CycHdrlase_cat_dom"/>
</dbReference>
<dbReference type="InterPro" id="IPR036291">
    <property type="entry name" value="NAD(P)-bd_dom_sf"/>
</dbReference>
<evidence type="ECO:0000256" key="4">
    <source>
        <dbReference type="ARBA" id="ARBA00022605"/>
    </source>
</evidence>
<evidence type="ECO:0000256" key="5">
    <source>
        <dbReference type="ARBA" id="ARBA00022755"/>
    </source>
</evidence>
<dbReference type="Pfam" id="PF02882">
    <property type="entry name" value="THF_DHG_CYH_C"/>
    <property type="match status" value="1"/>
</dbReference>
<dbReference type="PRINTS" id="PR00085">
    <property type="entry name" value="THFDHDRGNASE"/>
</dbReference>
<evidence type="ECO:0000256" key="11">
    <source>
        <dbReference type="ARBA" id="ARBA00023268"/>
    </source>
</evidence>
<keyword evidence="11 12" id="KW-0511">Multifunctional enzyme</keyword>
<dbReference type="NCBIfam" id="NF010783">
    <property type="entry name" value="PRK14186.1"/>
    <property type="match status" value="1"/>
</dbReference>
<comment type="catalytic activity">
    <reaction evidence="12">
        <text>(6R)-5,10-methenyltetrahydrofolate + H2O = (6R)-10-formyltetrahydrofolate + H(+)</text>
        <dbReference type="Rhea" id="RHEA:23700"/>
        <dbReference type="ChEBI" id="CHEBI:15377"/>
        <dbReference type="ChEBI" id="CHEBI:15378"/>
        <dbReference type="ChEBI" id="CHEBI:57455"/>
        <dbReference type="ChEBI" id="CHEBI:195366"/>
        <dbReference type="EC" id="3.5.4.9"/>
    </reaction>
</comment>
<comment type="catalytic activity">
    <reaction evidence="12">
        <text>(6R)-5,10-methylene-5,6,7,8-tetrahydrofolate + NADP(+) = (6R)-5,10-methenyltetrahydrofolate + NADPH</text>
        <dbReference type="Rhea" id="RHEA:22812"/>
        <dbReference type="ChEBI" id="CHEBI:15636"/>
        <dbReference type="ChEBI" id="CHEBI:57455"/>
        <dbReference type="ChEBI" id="CHEBI:57783"/>
        <dbReference type="ChEBI" id="CHEBI:58349"/>
        <dbReference type="EC" id="1.5.1.5"/>
    </reaction>
</comment>
<dbReference type="FunFam" id="3.40.50.10860:FF:000005">
    <property type="entry name" value="C-1-tetrahydrofolate synthase, cytoplasmic, putative"/>
    <property type="match status" value="1"/>
</dbReference>
<sequence>MTAIRISGKDISADVRAKVAAEVAKLPVKPCLAVILVGEDPASEVYVRGKLKDTEEAGMISVHHRLPATATQAEVEDLIAGLNGDDNVDGILLQLPLPKGLDADAAIERIDPSKDVDGLTEVSAGRLSLGKPGLRSCTPSGCVIMAKRALGNDLSGKHVVVIGRSILVGKPAALLFLAENCTVTIAHSRTKDLPAVCREADILVPAVGRPQMVKGDWLKPGAMVIDVGINRIDAPEKGEGKTRLVGDADFESCADVAGYITPVPGGVGLMTRACLLVNTLYAACARRGWQAPEIG</sequence>
<evidence type="ECO:0000259" key="13">
    <source>
        <dbReference type="Pfam" id="PF00763"/>
    </source>
</evidence>
<dbReference type="InterPro" id="IPR046346">
    <property type="entry name" value="Aminoacid_DH-like_N_sf"/>
</dbReference>
<evidence type="ECO:0000256" key="10">
    <source>
        <dbReference type="ARBA" id="ARBA00023167"/>
    </source>
</evidence>
<dbReference type="PATRIC" id="fig|1280952.3.peg.1312"/>
<comment type="subunit">
    <text evidence="2 12">Homodimer.</text>
</comment>
<dbReference type="GO" id="GO:0000105">
    <property type="term" value="P:L-histidine biosynthetic process"/>
    <property type="evidence" value="ECO:0007669"/>
    <property type="project" value="UniProtKB-KW"/>
</dbReference>
<dbReference type="OrthoDB" id="9803580at2"/>
<keyword evidence="6 12" id="KW-0378">Hydrolase</keyword>
<feature type="binding site" evidence="12">
    <location>
        <begin position="163"/>
        <end position="165"/>
    </location>
    <ligand>
        <name>NADP(+)</name>
        <dbReference type="ChEBI" id="CHEBI:58349"/>
    </ligand>
</feature>
<reference evidence="15 16" key="1">
    <citation type="journal article" date="2014" name="Antonie Van Leeuwenhoek">
        <title>Hyphomonas beringensis sp. nov. and Hyphomonas chukchiensis sp. nov., isolated from surface seawater of the Bering Sea and Chukchi Sea.</title>
        <authorList>
            <person name="Li C."/>
            <person name="Lai Q."/>
            <person name="Li G."/>
            <person name="Dong C."/>
            <person name="Wang J."/>
            <person name="Liao Y."/>
            <person name="Shao Z."/>
        </authorList>
    </citation>
    <scope>NUCLEOTIDE SEQUENCE [LARGE SCALE GENOMIC DNA]</scope>
    <source>
        <strain evidence="15 16">VP2</strain>
    </source>
</reference>
<feature type="binding site" evidence="12">
    <location>
        <position position="229"/>
    </location>
    <ligand>
        <name>NADP(+)</name>
        <dbReference type="ChEBI" id="CHEBI:58349"/>
    </ligand>
</feature>
<evidence type="ECO:0000256" key="2">
    <source>
        <dbReference type="ARBA" id="ARBA00011738"/>
    </source>
</evidence>
<feature type="domain" description="Tetrahydrofolate dehydrogenase/cyclohydrolase catalytic" evidence="13">
    <location>
        <begin position="6"/>
        <end position="117"/>
    </location>
</feature>
<comment type="caution">
    <text evidence="15">The sequence shown here is derived from an EMBL/GenBank/DDBJ whole genome shotgun (WGS) entry which is preliminary data.</text>
</comment>
<dbReference type="GO" id="GO:0004477">
    <property type="term" value="F:methenyltetrahydrofolate cyclohydrolase activity"/>
    <property type="evidence" value="ECO:0007669"/>
    <property type="project" value="UniProtKB-UniRule"/>
</dbReference>
<evidence type="ECO:0000313" key="15">
    <source>
        <dbReference type="EMBL" id="KCZ88948.1"/>
    </source>
</evidence>
<dbReference type="NCBIfam" id="NF010785">
    <property type="entry name" value="PRK14188.1"/>
    <property type="match status" value="1"/>
</dbReference>
<dbReference type="Gene3D" id="3.40.50.10860">
    <property type="entry name" value="Leucine Dehydrogenase, chain A, domain 1"/>
    <property type="match status" value="1"/>
</dbReference>
<dbReference type="GO" id="GO:0004488">
    <property type="term" value="F:methylenetetrahydrofolate dehydrogenase (NADP+) activity"/>
    <property type="evidence" value="ECO:0007669"/>
    <property type="project" value="UniProtKB-UniRule"/>
</dbReference>
<protein>
    <recommendedName>
        <fullName evidence="12">Bifunctional protein FolD</fullName>
    </recommendedName>
    <domain>
        <recommendedName>
            <fullName evidence="12">Methylenetetrahydrofolate dehydrogenase</fullName>
            <ecNumber evidence="12">1.5.1.5</ecNumber>
        </recommendedName>
    </domain>
    <domain>
        <recommendedName>
            <fullName evidence="12">Methenyltetrahydrofolate cyclohydrolase</fullName>
            <ecNumber evidence="12">3.5.4.9</ecNumber>
        </recommendedName>
    </domain>
</protein>
<keyword evidence="8 12" id="KW-0560">Oxidoreductase</keyword>
<proteinExistence type="inferred from homology"/>
<evidence type="ECO:0000256" key="9">
    <source>
        <dbReference type="ARBA" id="ARBA00023102"/>
    </source>
</evidence>
<evidence type="ECO:0000256" key="1">
    <source>
        <dbReference type="ARBA" id="ARBA00004777"/>
    </source>
</evidence>
<keyword evidence="16" id="KW-1185">Reference proteome</keyword>
<dbReference type="SUPFAM" id="SSF51735">
    <property type="entry name" value="NAD(P)-binding Rossmann-fold domains"/>
    <property type="match status" value="1"/>
</dbReference>
<comment type="similarity">
    <text evidence="12">Belongs to the tetrahydrofolate dehydrogenase/cyclohydrolase family.</text>
</comment>
<dbReference type="eggNOG" id="COG0190">
    <property type="taxonomic scope" value="Bacteria"/>
</dbReference>
<dbReference type="STRING" id="1280952.HJA_06622"/>
<dbReference type="CDD" id="cd01080">
    <property type="entry name" value="NAD_bind_m-THF_DH_Cyclohyd"/>
    <property type="match status" value="1"/>
</dbReference>
<evidence type="ECO:0000256" key="6">
    <source>
        <dbReference type="ARBA" id="ARBA00022801"/>
    </source>
</evidence>
<evidence type="ECO:0000256" key="8">
    <source>
        <dbReference type="ARBA" id="ARBA00023002"/>
    </source>
</evidence>
<dbReference type="EMBL" id="ARYJ01000004">
    <property type="protein sequence ID" value="KCZ88948.1"/>
    <property type="molecule type" value="Genomic_DNA"/>
</dbReference>
<dbReference type="PANTHER" id="PTHR48099">
    <property type="entry name" value="C-1-TETRAHYDROFOLATE SYNTHASE, CYTOPLASMIC-RELATED"/>
    <property type="match status" value="1"/>
</dbReference>
<keyword evidence="4 12" id="KW-0028">Amino-acid biosynthesis</keyword>
<keyword evidence="5 12" id="KW-0658">Purine biosynthesis</keyword>
<evidence type="ECO:0000313" key="16">
    <source>
        <dbReference type="Proteomes" id="UP000024816"/>
    </source>
</evidence>
<dbReference type="PANTHER" id="PTHR48099:SF5">
    <property type="entry name" value="C-1-TETRAHYDROFOLATE SYNTHASE, CYTOPLASMIC"/>
    <property type="match status" value="1"/>
</dbReference>
<name>A0A059FEJ2_9PROT</name>
<evidence type="ECO:0000256" key="7">
    <source>
        <dbReference type="ARBA" id="ARBA00022857"/>
    </source>
</evidence>
<keyword evidence="10 12" id="KW-0486">Methionine biosynthesis</keyword>
<dbReference type="EC" id="3.5.4.9" evidence="12"/>
<organism evidence="15 16">
    <name type="scientific">Hyphomonas jannaschiana VP2</name>
    <dbReference type="NCBI Taxonomy" id="1280952"/>
    <lineage>
        <taxon>Bacteria</taxon>
        <taxon>Pseudomonadati</taxon>
        <taxon>Pseudomonadota</taxon>
        <taxon>Alphaproteobacteria</taxon>
        <taxon>Hyphomonadales</taxon>
        <taxon>Hyphomonadaceae</taxon>
        <taxon>Hyphomonas</taxon>
    </lineage>
</organism>
<keyword evidence="3 12" id="KW-0554">One-carbon metabolism</keyword>
<dbReference type="FunFam" id="3.40.50.720:FF:000006">
    <property type="entry name" value="Bifunctional protein FolD"/>
    <property type="match status" value="1"/>
</dbReference>
<dbReference type="GO" id="GO:0009086">
    <property type="term" value="P:methionine biosynthetic process"/>
    <property type="evidence" value="ECO:0007669"/>
    <property type="project" value="UniProtKB-KW"/>
</dbReference>
<dbReference type="UniPathway" id="UPA00193"/>
<comment type="caution">
    <text evidence="12">Lacks conserved residue(s) required for the propagation of feature annotation.</text>
</comment>
<dbReference type="Gene3D" id="3.40.50.720">
    <property type="entry name" value="NAD(P)-binding Rossmann-like Domain"/>
    <property type="match status" value="1"/>
</dbReference>
<dbReference type="RefSeq" id="WP_035579925.1">
    <property type="nucleotide sequence ID" value="NZ_ARYJ01000004.1"/>
</dbReference>
<dbReference type="EC" id="1.5.1.5" evidence="12"/>
<gene>
    <name evidence="12" type="primary">folD</name>
    <name evidence="15" type="ORF">HJA_06622</name>
</gene>
<evidence type="ECO:0000259" key="14">
    <source>
        <dbReference type="Pfam" id="PF02882"/>
    </source>
</evidence>
<accession>A0A059FEJ2</accession>
<evidence type="ECO:0000256" key="3">
    <source>
        <dbReference type="ARBA" id="ARBA00022563"/>
    </source>
</evidence>
<dbReference type="InterPro" id="IPR020631">
    <property type="entry name" value="THF_DH/CycHdrlase_NAD-bd_dom"/>
</dbReference>
<evidence type="ECO:0000256" key="12">
    <source>
        <dbReference type="HAMAP-Rule" id="MF_01576"/>
    </source>
</evidence>
<feature type="domain" description="Tetrahydrofolate dehydrogenase/cyclohydrolase NAD(P)-binding" evidence="14">
    <location>
        <begin position="136"/>
        <end position="285"/>
    </location>
</feature>
<dbReference type="GO" id="GO:0006164">
    <property type="term" value="P:purine nucleotide biosynthetic process"/>
    <property type="evidence" value="ECO:0007669"/>
    <property type="project" value="UniProtKB-KW"/>
</dbReference>
<dbReference type="HAMAP" id="MF_01576">
    <property type="entry name" value="THF_DHG_CYH"/>
    <property type="match status" value="1"/>
</dbReference>
<keyword evidence="9 12" id="KW-0368">Histidine biosynthesis</keyword>
<dbReference type="GO" id="GO:0005829">
    <property type="term" value="C:cytosol"/>
    <property type="evidence" value="ECO:0007669"/>
    <property type="project" value="TreeGrafter"/>
</dbReference>
<dbReference type="GO" id="GO:0035999">
    <property type="term" value="P:tetrahydrofolate interconversion"/>
    <property type="evidence" value="ECO:0007669"/>
    <property type="project" value="UniProtKB-UniRule"/>
</dbReference>
<comment type="function">
    <text evidence="12">Catalyzes the oxidation of 5,10-methylenetetrahydrofolate to 5,10-methenyltetrahydrofolate and then the hydrolysis of 5,10-methenyltetrahydrofolate to 10-formyltetrahydrofolate.</text>
</comment>
<dbReference type="InterPro" id="IPR000672">
    <property type="entry name" value="THF_DH/CycHdrlase"/>
</dbReference>
<comment type="pathway">
    <text evidence="1 12">One-carbon metabolism; tetrahydrofolate interconversion.</text>
</comment>
<dbReference type="AlphaFoldDB" id="A0A059FEJ2"/>
<dbReference type="SUPFAM" id="SSF53223">
    <property type="entry name" value="Aminoacid dehydrogenase-like, N-terminal domain"/>
    <property type="match status" value="1"/>
</dbReference>
<dbReference type="Pfam" id="PF00763">
    <property type="entry name" value="THF_DHG_CYH"/>
    <property type="match status" value="1"/>
</dbReference>
<keyword evidence="7 12" id="KW-0521">NADP</keyword>
<dbReference type="Proteomes" id="UP000024816">
    <property type="component" value="Unassembled WGS sequence"/>
</dbReference>